<proteinExistence type="inferred from homology"/>
<keyword evidence="8" id="KW-0378">Hydrolase</keyword>
<feature type="region of interest" description="Disordered" evidence="22">
    <location>
        <begin position="952"/>
        <end position="1037"/>
    </location>
</feature>
<evidence type="ECO:0000256" key="8">
    <source>
        <dbReference type="ARBA" id="ARBA00022801"/>
    </source>
</evidence>
<dbReference type="GO" id="GO:0051536">
    <property type="term" value="F:iron-sulfur cluster binding"/>
    <property type="evidence" value="ECO:0007669"/>
    <property type="project" value="UniProtKB-KW"/>
</dbReference>
<evidence type="ECO:0000313" key="24">
    <source>
        <dbReference type="EMBL" id="KAF4617940.1"/>
    </source>
</evidence>
<evidence type="ECO:0000256" key="13">
    <source>
        <dbReference type="ARBA" id="ARBA00023235"/>
    </source>
</evidence>
<dbReference type="InterPro" id="IPR027417">
    <property type="entry name" value="P-loop_NTPase"/>
</dbReference>
<name>A0A8H4VRR5_9AGAR</name>
<dbReference type="PANTHER" id="PTHR11472">
    <property type="entry name" value="DNA REPAIR DEAD HELICASE RAD3/XP-D SUBFAMILY MEMBER"/>
    <property type="match status" value="1"/>
</dbReference>
<sequence length="1500" mass="165980">MDLHLPTPHDFPAFPYNPPYDIQTLLMRHLYESIEEKKVTIIESPTGTGKTLTLLCSALTWLADEKERARKGKMKEMVGEDNLGAKDWVTEQTVARIRREMEADEREYEERLAQAWKREEVMRRASKARVNKRPKLGQSFTPVPVNEEEDDDKFLPESDQPEDEDAIPISAALQALMDKVHKSTKVNSGYPEEEITCTKIYYASRTHSQLSQVLPELSKLKLKVEPAILSHHHGVSTPQKRNLDDALESDQCTPGPSTRAVSLGSRKQLCINEKLRARGGDLDEACRELLGEKEGKRCQYLPPIGEDEKMFDFRDQILALPKDIEDLAEAGKLSHTCPYFGSRRAIPQAELVTLPYNLLLQKSAREALGIDLTGQIVLIDEAHNLIPTLLSLSTTRLTYATLSISLEQVCTYVSRFKNKLSPANMLQLKRVVVFIDTLKKYIETWRNARAAAKEQDRTEIMTAAQLMERLGKRVANINLLEVEAYLKRSKVARKISGYCDKQAEKDADPAARKQSRRGKIPPLHAVEDFMLSLTNTSAGDFGGNVDTVELKYQLLNPAPHFKDVVEEARSVVLAGGTMSPMSDVINQLFSHLPSDKITTFSCGHIIPEKNLQTLVVSKGPTGNELEFKAEKQSDPSTIAQLGQILLNFANIIPAGMIVFFPSYRFLNTAKAQWTKSQTLDKFSSKKKVFFEPEDGSLVDSVLLEYGTAAKQVPEDGKKGGAMLFAVIGAKLSEGLNFADDLARGVVIVGLPFANLGSPELRERMKYVKSLEEQSLATSGRAREKGQKDAAMELHENMCMNAVNQSIGRAIRHRNDWASLILLDKRYGTPSIRNKLPKWIGSRLTVTETFGQTIKEMSGFFKGKRTWRLFSKCVDVNPIRHEDMGFFSKKLEDNDTYQVAVGVSSSGGSVSGEKSSVVQVIRSRFYGKKGKEREDQTAISFIGGLSAAQALSSPSVPVASSPSITSPSRREATIPSTPRAIKERPLPATPPPSAKKRPTDRVPPSPLSRSNHDTPGSSSHAKKESVNTPVPSTPSRTTDTATATLAQRLNELAVANSEGLLNDDEYRLLRQSLFERFASSASVPTETPLVPIAPARPRPRKGDPTSMRPTSSRPLSNFQVEAPRPASISSRTSAGSAVADLFRRATGRRSGSRDLSDTASVWSSTSNTSFFRLPKTLSKKSSNSSVRTDASRQPDAVSISSRRPGSDRERGDITSKPPATTRSYAGSVRKLATPPSSFPNRALGQETRNMSIYNVFDEDHLVSAKEIQQEILNVEAEARRLMDAFNGLEVTALAKHQRHHVRPSLRSADFGRGSNLEANWAMDSSETRSQRRINLADDAMSMRSGSSSIANSLARSAYSAKKTTRSKSHLNSSMPLPGSNSRPGSLHRKNSTSSMTSDRRSGKSAAAPPVPALPHSVSHGHLKAASSSSASLVRSTGHLPMHTVPEDERASTIRMEPEEVETEMEDIRRRREEVQQRYESRLEYLRAKLKGAQLHEKLVRK</sequence>
<keyword evidence="10" id="KW-0067">ATP-binding</keyword>
<reference evidence="24 25" key="1">
    <citation type="submission" date="2019-12" db="EMBL/GenBank/DDBJ databases">
        <authorList>
            <person name="Floudas D."/>
            <person name="Bentzer J."/>
            <person name="Ahren D."/>
            <person name="Johansson T."/>
            <person name="Persson P."/>
            <person name="Tunlid A."/>
        </authorList>
    </citation>
    <scope>NUCLEOTIDE SEQUENCE [LARGE SCALE GENOMIC DNA]</scope>
    <source>
        <strain evidence="24 25">CBS 102.39</strain>
    </source>
</reference>
<dbReference type="Pfam" id="PF13307">
    <property type="entry name" value="Helicase_C_2"/>
    <property type="match status" value="1"/>
</dbReference>
<evidence type="ECO:0000256" key="6">
    <source>
        <dbReference type="ARBA" id="ARBA00022723"/>
    </source>
</evidence>
<feature type="region of interest" description="Disordered" evidence="22">
    <location>
        <begin position="1355"/>
        <end position="1467"/>
    </location>
</feature>
<feature type="compositionally biased region" description="Polar residues" evidence="22">
    <location>
        <begin position="1368"/>
        <end position="1382"/>
    </location>
</feature>
<evidence type="ECO:0000256" key="9">
    <source>
        <dbReference type="ARBA" id="ARBA00022806"/>
    </source>
</evidence>
<evidence type="ECO:0000256" key="17">
    <source>
        <dbReference type="ARBA" id="ARBA00044969"/>
    </source>
</evidence>
<dbReference type="InterPro" id="IPR045028">
    <property type="entry name" value="DinG/Rad3-like"/>
</dbReference>
<dbReference type="InterPro" id="IPR010614">
    <property type="entry name" value="RAD3-like_helicase_DEAD"/>
</dbReference>
<evidence type="ECO:0000256" key="16">
    <source>
        <dbReference type="ARBA" id="ARBA00029709"/>
    </source>
</evidence>
<evidence type="ECO:0000256" key="22">
    <source>
        <dbReference type="SAM" id="MobiDB-lite"/>
    </source>
</evidence>
<evidence type="ECO:0000256" key="20">
    <source>
        <dbReference type="ARBA" id="ARBA00045702"/>
    </source>
</evidence>
<comment type="function">
    <text evidence="20">ATP-dependent DNA helicase important for chromosome transmission and normal cell cycle progression in G(2)/M. May have a role in changing DNA topology to allow the loading of proteins involved in maintaining sister chromatid cohesion in the vicinity of the centromeres. Has a specific role in chromosome segregation during meiosis II.</text>
</comment>
<dbReference type="GO" id="GO:0003677">
    <property type="term" value="F:DNA binding"/>
    <property type="evidence" value="ECO:0007669"/>
    <property type="project" value="InterPro"/>
</dbReference>
<dbReference type="CDD" id="cd18788">
    <property type="entry name" value="SF2_C_XPD"/>
    <property type="match status" value="1"/>
</dbReference>
<feature type="compositionally biased region" description="Polar residues" evidence="22">
    <location>
        <begin position="250"/>
        <end position="259"/>
    </location>
</feature>
<evidence type="ECO:0000256" key="11">
    <source>
        <dbReference type="ARBA" id="ARBA00023004"/>
    </source>
</evidence>
<evidence type="ECO:0000256" key="10">
    <source>
        <dbReference type="ARBA" id="ARBA00022840"/>
    </source>
</evidence>
<evidence type="ECO:0000256" key="5">
    <source>
        <dbReference type="ARBA" id="ARBA00017386"/>
    </source>
</evidence>
<dbReference type="EC" id="5.6.2.3" evidence="17"/>
<dbReference type="GO" id="GO:0005634">
    <property type="term" value="C:nucleus"/>
    <property type="evidence" value="ECO:0007669"/>
    <property type="project" value="UniProtKB-SubCell"/>
</dbReference>
<dbReference type="Gene3D" id="3.40.50.300">
    <property type="entry name" value="P-loop containing nucleotide triphosphate hydrolases"/>
    <property type="match status" value="3"/>
</dbReference>
<keyword evidence="9" id="KW-0347">Helicase</keyword>
<keyword evidence="13" id="KW-0413">Isomerase</keyword>
<dbReference type="GO" id="GO:0005524">
    <property type="term" value="F:ATP binding"/>
    <property type="evidence" value="ECO:0007669"/>
    <property type="project" value="UniProtKB-KW"/>
</dbReference>
<keyword evidence="11" id="KW-0408">Iron</keyword>
<dbReference type="SMART" id="SM00488">
    <property type="entry name" value="DEXDc2"/>
    <property type="match status" value="1"/>
</dbReference>
<dbReference type="InterPro" id="IPR013020">
    <property type="entry name" value="Rad3/Chl1-like"/>
</dbReference>
<feature type="compositionally biased region" description="Polar residues" evidence="22">
    <location>
        <begin position="1178"/>
        <end position="1187"/>
    </location>
</feature>
<dbReference type="GO" id="GO:0034085">
    <property type="term" value="P:establishment of sister chromatid cohesion"/>
    <property type="evidence" value="ECO:0007669"/>
    <property type="project" value="TreeGrafter"/>
</dbReference>
<keyword evidence="14" id="KW-0539">Nucleus</keyword>
<dbReference type="GO" id="GO:0043139">
    <property type="term" value="F:5'-3' DNA helicase activity"/>
    <property type="evidence" value="ECO:0007669"/>
    <property type="project" value="UniProtKB-EC"/>
</dbReference>
<feature type="compositionally biased region" description="Polar residues" evidence="22">
    <location>
        <begin position="1106"/>
        <end position="1118"/>
    </location>
</feature>
<accession>A0A8H4VRR5</accession>
<feature type="compositionally biased region" description="Basic and acidic residues" evidence="22">
    <location>
        <begin position="1443"/>
        <end position="1456"/>
    </location>
</feature>
<dbReference type="Pfam" id="PF06733">
    <property type="entry name" value="DEAD_2"/>
    <property type="match status" value="1"/>
</dbReference>
<comment type="similarity">
    <text evidence="3">Belongs to the DEAD box helicase family. DEAH subfamily. DDX11/CHL1 sub-subfamily.</text>
</comment>
<evidence type="ECO:0000256" key="19">
    <source>
        <dbReference type="ARBA" id="ARBA00045008"/>
    </source>
</evidence>
<evidence type="ECO:0000313" key="25">
    <source>
        <dbReference type="Proteomes" id="UP000521872"/>
    </source>
</evidence>
<dbReference type="NCBIfam" id="TIGR00604">
    <property type="entry name" value="rad3"/>
    <property type="match status" value="1"/>
</dbReference>
<keyword evidence="25" id="KW-1185">Reference proteome</keyword>
<feature type="domain" description="Helicase ATP-binding" evidence="23">
    <location>
        <begin position="9"/>
        <end position="432"/>
    </location>
</feature>
<keyword evidence="15" id="KW-0131">Cell cycle</keyword>
<evidence type="ECO:0000256" key="12">
    <source>
        <dbReference type="ARBA" id="ARBA00023014"/>
    </source>
</evidence>
<feature type="region of interest" description="Disordered" evidence="22">
    <location>
        <begin position="128"/>
        <end position="163"/>
    </location>
</feature>
<evidence type="ECO:0000256" key="3">
    <source>
        <dbReference type="ARBA" id="ARBA00008435"/>
    </source>
</evidence>
<evidence type="ECO:0000256" key="2">
    <source>
        <dbReference type="ARBA" id="ARBA00004123"/>
    </source>
</evidence>
<protein>
    <recommendedName>
        <fullName evidence="5">ATP-dependent DNA helicase CHL1</fullName>
        <ecNumber evidence="17">5.6.2.3</ecNumber>
    </recommendedName>
    <alternativeName>
        <fullName evidence="4">ATP-dependent DNA helicase chl1</fullName>
    </alternativeName>
    <alternativeName>
        <fullName evidence="16">Chromosome loss protein 1</fullName>
    </alternativeName>
    <alternativeName>
        <fullName evidence="18 19">DNA 5'-3' helicase CHL1</fullName>
    </alternativeName>
</protein>
<evidence type="ECO:0000256" key="21">
    <source>
        <dbReference type="ARBA" id="ARBA00048954"/>
    </source>
</evidence>
<dbReference type="PANTHER" id="PTHR11472:SF41">
    <property type="entry name" value="ATP-DEPENDENT DNA HELICASE DDX11-RELATED"/>
    <property type="match status" value="1"/>
</dbReference>
<evidence type="ECO:0000256" key="7">
    <source>
        <dbReference type="ARBA" id="ARBA00022741"/>
    </source>
</evidence>
<feature type="compositionally biased region" description="Basic and acidic residues" evidence="22">
    <location>
        <begin position="1203"/>
        <end position="1212"/>
    </location>
</feature>
<dbReference type="InterPro" id="IPR014013">
    <property type="entry name" value="Helic_SF1/SF2_ATP-bd_DinG/Rad3"/>
</dbReference>
<evidence type="ECO:0000256" key="4">
    <source>
        <dbReference type="ARBA" id="ARBA00016387"/>
    </source>
</evidence>
<feature type="region of interest" description="Disordered" evidence="22">
    <location>
        <begin position="1081"/>
        <end position="1135"/>
    </location>
</feature>
<comment type="subcellular location">
    <subcellularLocation>
        <location evidence="2">Nucleus</location>
    </subcellularLocation>
</comment>
<evidence type="ECO:0000259" key="23">
    <source>
        <dbReference type="PROSITE" id="PS51193"/>
    </source>
</evidence>
<dbReference type="EMBL" id="JAACJL010000030">
    <property type="protein sequence ID" value="KAF4617940.1"/>
    <property type="molecule type" value="Genomic_DNA"/>
</dbReference>
<feature type="region of interest" description="Disordered" evidence="22">
    <location>
        <begin position="232"/>
        <end position="259"/>
    </location>
</feature>
<dbReference type="Proteomes" id="UP000521872">
    <property type="component" value="Unassembled WGS sequence"/>
</dbReference>
<evidence type="ECO:0000256" key="1">
    <source>
        <dbReference type="ARBA" id="ARBA00001966"/>
    </source>
</evidence>
<evidence type="ECO:0000256" key="14">
    <source>
        <dbReference type="ARBA" id="ARBA00023242"/>
    </source>
</evidence>
<evidence type="ECO:0000256" key="15">
    <source>
        <dbReference type="ARBA" id="ARBA00023306"/>
    </source>
</evidence>
<evidence type="ECO:0000256" key="18">
    <source>
        <dbReference type="ARBA" id="ARBA00044998"/>
    </source>
</evidence>
<keyword evidence="7" id="KW-0547">Nucleotide-binding</keyword>
<feature type="compositionally biased region" description="Low complexity" evidence="22">
    <location>
        <begin position="952"/>
        <end position="966"/>
    </location>
</feature>
<keyword evidence="12" id="KW-0411">Iron-sulfur</keyword>
<feature type="region of interest" description="Disordered" evidence="22">
    <location>
        <begin position="1176"/>
        <end position="1242"/>
    </location>
</feature>
<dbReference type="InterPro" id="IPR006554">
    <property type="entry name" value="Helicase-like_DEXD_c2"/>
</dbReference>
<dbReference type="SMART" id="SM00491">
    <property type="entry name" value="HELICc2"/>
    <property type="match status" value="1"/>
</dbReference>
<keyword evidence="6" id="KW-0479">Metal-binding</keyword>
<organism evidence="24 25">
    <name type="scientific">Agrocybe pediades</name>
    <dbReference type="NCBI Taxonomy" id="84607"/>
    <lineage>
        <taxon>Eukaryota</taxon>
        <taxon>Fungi</taxon>
        <taxon>Dikarya</taxon>
        <taxon>Basidiomycota</taxon>
        <taxon>Agaricomycotina</taxon>
        <taxon>Agaricomycetes</taxon>
        <taxon>Agaricomycetidae</taxon>
        <taxon>Agaricales</taxon>
        <taxon>Agaricineae</taxon>
        <taxon>Strophariaceae</taxon>
        <taxon>Agrocybe</taxon>
    </lineage>
</organism>
<dbReference type="GO" id="GO:0046872">
    <property type="term" value="F:metal ion binding"/>
    <property type="evidence" value="ECO:0007669"/>
    <property type="project" value="UniProtKB-KW"/>
</dbReference>
<dbReference type="SUPFAM" id="SSF52540">
    <property type="entry name" value="P-loop containing nucleoside triphosphate hydrolases"/>
    <property type="match status" value="2"/>
</dbReference>
<comment type="catalytic activity">
    <reaction evidence="21">
        <text>ATP + H2O = ADP + phosphate + H(+)</text>
        <dbReference type="Rhea" id="RHEA:13065"/>
        <dbReference type="ChEBI" id="CHEBI:15377"/>
        <dbReference type="ChEBI" id="CHEBI:15378"/>
        <dbReference type="ChEBI" id="CHEBI:30616"/>
        <dbReference type="ChEBI" id="CHEBI:43474"/>
        <dbReference type="ChEBI" id="CHEBI:456216"/>
        <dbReference type="EC" id="5.6.2.3"/>
    </reaction>
</comment>
<comment type="cofactor">
    <cofactor evidence="1">
        <name>[4Fe-4S] cluster</name>
        <dbReference type="ChEBI" id="CHEBI:49883"/>
    </cofactor>
</comment>
<dbReference type="GO" id="GO:0016818">
    <property type="term" value="F:hydrolase activity, acting on acid anhydrides, in phosphorus-containing anhydrides"/>
    <property type="evidence" value="ECO:0007669"/>
    <property type="project" value="InterPro"/>
</dbReference>
<dbReference type="GO" id="GO:0006139">
    <property type="term" value="P:nucleobase-containing compound metabolic process"/>
    <property type="evidence" value="ECO:0007669"/>
    <property type="project" value="InterPro"/>
</dbReference>
<dbReference type="PROSITE" id="PS51193">
    <property type="entry name" value="HELICASE_ATP_BIND_2"/>
    <property type="match status" value="1"/>
</dbReference>
<gene>
    <name evidence="24" type="ORF">D9613_006025</name>
</gene>
<comment type="caution">
    <text evidence="24">The sequence shown here is derived from an EMBL/GenBank/DDBJ whole genome shotgun (WGS) entry which is preliminary data.</text>
</comment>
<dbReference type="InterPro" id="IPR006555">
    <property type="entry name" value="ATP-dep_Helicase_C"/>
</dbReference>
<feature type="compositionally biased region" description="Polar residues" evidence="22">
    <location>
        <begin position="1006"/>
        <end position="1018"/>
    </location>
</feature>